<dbReference type="GO" id="GO:0015035">
    <property type="term" value="F:protein-disulfide reductase activity"/>
    <property type="evidence" value="ECO:0007669"/>
    <property type="project" value="InterPro"/>
</dbReference>
<keyword evidence="1" id="KW-0472">Membrane</keyword>
<protein>
    <submittedName>
        <fullName evidence="2">DUF393 domain-containing protein</fullName>
    </submittedName>
</protein>
<keyword evidence="1" id="KW-0812">Transmembrane</keyword>
<comment type="caution">
    <text evidence="2">The sequence shown here is derived from an EMBL/GenBank/DDBJ whole genome shotgun (WGS) entry which is preliminary data.</text>
</comment>
<accession>A0A3M7L868</accession>
<keyword evidence="3" id="KW-1185">Reference proteome</keyword>
<name>A0A3M7L868_9FLAO</name>
<dbReference type="Pfam" id="PF04134">
    <property type="entry name" value="DCC1-like"/>
    <property type="match status" value="1"/>
</dbReference>
<proteinExistence type="predicted"/>
<gene>
    <name evidence="2" type="ORF">D1632_12315</name>
</gene>
<evidence type="ECO:0000313" key="3">
    <source>
        <dbReference type="Proteomes" id="UP000267524"/>
    </source>
</evidence>
<dbReference type="Proteomes" id="UP000267524">
    <property type="component" value="Unassembled WGS sequence"/>
</dbReference>
<reference evidence="2 3" key="1">
    <citation type="submission" date="2018-08" db="EMBL/GenBank/DDBJ databases">
        <title>Chryseobacterium nematophagum: a novel matrix digesting pathogen of nematodes.</title>
        <authorList>
            <person name="Page A."/>
            <person name="Roberts M."/>
            <person name="Felix M.-A."/>
            <person name="Weir W."/>
        </authorList>
    </citation>
    <scope>NUCLEOTIDE SEQUENCE [LARGE SCALE GENOMIC DNA]</scope>
    <source>
        <strain evidence="2 3">JUb275</strain>
    </source>
</reference>
<feature type="transmembrane region" description="Helical" evidence="1">
    <location>
        <begin position="96"/>
        <end position="116"/>
    </location>
</feature>
<evidence type="ECO:0000256" key="1">
    <source>
        <dbReference type="SAM" id="Phobius"/>
    </source>
</evidence>
<dbReference type="PANTHER" id="PTHR33639:SF2">
    <property type="entry name" value="DUF393 DOMAIN-CONTAINING PROTEIN"/>
    <property type="match status" value="1"/>
</dbReference>
<dbReference type="EMBL" id="QWIV01000014">
    <property type="protein sequence ID" value="RMZ58399.1"/>
    <property type="molecule type" value="Genomic_DNA"/>
</dbReference>
<organism evidence="2 3">
    <name type="scientific">Chryseobacterium nematophagum</name>
    <dbReference type="NCBI Taxonomy" id="2305228"/>
    <lineage>
        <taxon>Bacteria</taxon>
        <taxon>Pseudomonadati</taxon>
        <taxon>Bacteroidota</taxon>
        <taxon>Flavobacteriia</taxon>
        <taxon>Flavobacteriales</taxon>
        <taxon>Weeksellaceae</taxon>
        <taxon>Chryseobacterium group</taxon>
        <taxon>Chryseobacterium</taxon>
    </lineage>
</organism>
<dbReference type="InterPro" id="IPR052927">
    <property type="entry name" value="DCC_oxidoreductase"/>
</dbReference>
<dbReference type="PANTHER" id="PTHR33639">
    <property type="entry name" value="THIOL-DISULFIDE OXIDOREDUCTASE DCC"/>
    <property type="match status" value="1"/>
</dbReference>
<evidence type="ECO:0000313" key="2">
    <source>
        <dbReference type="EMBL" id="RMZ58399.1"/>
    </source>
</evidence>
<keyword evidence="1" id="KW-1133">Transmembrane helix</keyword>
<dbReference type="AlphaFoldDB" id="A0A3M7L868"/>
<dbReference type="InterPro" id="IPR007263">
    <property type="entry name" value="DCC1-like"/>
</dbReference>
<sequence length="128" mass="15546">MRIIKFLIHTNKKLMMKSQPLIIYDSKCKFCSKFASWCTLKNNTFQTIPVRDREAKTRLRELDVVFINLNTIYFINDKKVYTKSEAVFEIMKLISFPWNIFSLFRILPLSLTNYFYEVFAKYRYRIKI</sequence>